<keyword evidence="1" id="KW-0645">Protease</keyword>
<dbReference type="Gene3D" id="3.30.1380.10">
    <property type="match status" value="1"/>
</dbReference>
<evidence type="ECO:0000256" key="7">
    <source>
        <dbReference type="ARBA" id="ARBA00023049"/>
    </source>
</evidence>
<gene>
    <name evidence="9" type="ORF">ACFPO9_27670</name>
</gene>
<keyword evidence="8" id="KW-1133">Transmembrane helix</keyword>
<keyword evidence="5" id="KW-0378">Hydrolase</keyword>
<evidence type="ECO:0000256" key="3">
    <source>
        <dbReference type="ARBA" id="ARBA00022729"/>
    </source>
</evidence>
<evidence type="ECO:0000313" key="10">
    <source>
        <dbReference type="Proteomes" id="UP001596086"/>
    </source>
</evidence>
<name>A0ABW0S5P8_9BURK</name>
<keyword evidence="3" id="KW-0732">Signal</keyword>
<keyword evidence="8" id="KW-0812">Transmembrane</keyword>
<keyword evidence="2" id="KW-0479">Metal-binding</keyword>
<keyword evidence="8" id="KW-0472">Membrane</keyword>
<protein>
    <submittedName>
        <fullName evidence="9">Penicillin-insensitive murein endopeptidase</fullName>
    </submittedName>
</protein>
<dbReference type="RefSeq" id="WP_379777640.1">
    <property type="nucleotide sequence ID" value="NZ_JBHSMZ010000026.1"/>
</dbReference>
<proteinExistence type="predicted"/>
<evidence type="ECO:0000256" key="8">
    <source>
        <dbReference type="SAM" id="Phobius"/>
    </source>
</evidence>
<dbReference type="InterPro" id="IPR005073">
    <property type="entry name" value="Peptidase_M74"/>
</dbReference>
<dbReference type="InterPro" id="IPR009045">
    <property type="entry name" value="Zn_M74/Hedgehog-like"/>
</dbReference>
<evidence type="ECO:0000256" key="4">
    <source>
        <dbReference type="ARBA" id="ARBA00022764"/>
    </source>
</evidence>
<dbReference type="EMBL" id="JBHSMZ010000026">
    <property type="protein sequence ID" value="MFC5552311.1"/>
    <property type="molecule type" value="Genomic_DNA"/>
</dbReference>
<accession>A0ABW0S5P8</accession>
<evidence type="ECO:0000256" key="2">
    <source>
        <dbReference type="ARBA" id="ARBA00022723"/>
    </source>
</evidence>
<feature type="transmembrane region" description="Helical" evidence="8">
    <location>
        <begin position="28"/>
        <end position="49"/>
    </location>
</feature>
<evidence type="ECO:0000256" key="6">
    <source>
        <dbReference type="ARBA" id="ARBA00022833"/>
    </source>
</evidence>
<keyword evidence="10" id="KW-1185">Reference proteome</keyword>
<comment type="caution">
    <text evidence="9">The sequence shown here is derived from an EMBL/GenBank/DDBJ whole genome shotgun (WGS) entry which is preliminary data.</text>
</comment>
<sequence>MASEQEAAAERAALILKRYASANSRLRAQFWACILPAVAISFLTGPALAADIPSICHGRPAAGRIEHAVQLPLRGPNFEAYSQLGIQLGRTYVHSTVRDIVLQTYAEMQKSRPQVELVYGETGLKEGGPMLPHRTHQAGTSLDFLVPVKDRNGQPALLPRSPNNRFGYGLEFDMNGKFGPLRIDFETIAEHLYQLDQVARRNGVRIGLVIFDPVLTKQLMRTARGPQIRGLPYMKGEAWIRHDEHYHVDFAIPCAP</sequence>
<evidence type="ECO:0000256" key="1">
    <source>
        <dbReference type="ARBA" id="ARBA00022670"/>
    </source>
</evidence>
<dbReference type="Pfam" id="PF03411">
    <property type="entry name" value="Peptidase_M74"/>
    <property type="match status" value="1"/>
</dbReference>
<keyword evidence="4" id="KW-0574">Periplasm</keyword>
<evidence type="ECO:0000256" key="5">
    <source>
        <dbReference type="ARBA" id="ARBA00022801"/>
    </source>
</evidence>
<dbReference type="Proteomes" id="UP001596086">
    <property type="component" value="Unassembled WGS sequence"/>
</dbReference>
<reference evidence="10" key="1">
    <citation type="journal article" date="2019" name="Int. J. Syst. Evol. Microbiol.">
        <title>The Global Catalogue of Microorganisms (GCM) 10K type strain sequencing project: providing services to taxonomists for standard genome sequencing and annotation.</title>
        <authorList>
            <consortium name="The Broad Institute Genomics Platform"/>
            <consortium name="The Broad Institute Genome Sequencing Center for Infectious Disease"/>
            <person name="Wu L."/>
            <person name="Ma J."/>
        </authorList>
    </citation>
    <scope>NUCLEOTIDE SEQUENCE [LARGE SCALE GENOMIC DNA]</scope>
    <source>
        <strain evidence="10">CGMCC 4.5798</strain>
    </source>
</reference>
<keyword evidence="7" id="KW-0482">Metalloprotease</keyword>
<keyword evidence="6" id="KW-0862">Zinc</keyword>
<dbReference type="SUPFAM" id="SSF55166">
    <property type="entry name" value="Hedgehog/DD-peptidase"/>
    <property type="match status" value="1"/>
</dbReference>
<evidence type="ECO:0000313" key="9">
    <source>
        <dbReference type="EMBL" id="MFC5552311.1"/>
    </source>
</evidence>
<organism evidence="9 10">
    <name type="scientific">Massilia aerilata</name>
    <dbReference type="NCBI Taxonomy" id="453817"/>
    <lineage>
        <taxon>Bacteria</taxon>
        <taxon>Pseudomonadati</taxon>
        <taxon>Pseudomonadota</taxon>
        <taxon>Betaproteobacteria</taxon>
        <taxon>Burkholderiales</taxon>
        <taxon>Oxalobacteraceae</taxon>
        <taxon>Telluria group</taxon>
        <taxon>Massilia</taxon>
    </lineage>
</organism>